<sequence length="114" mass="12697">MERHLLMQLLADDNDDVSAADLAALRGGATHFVWDWTVPAEQSAWGYATRLRYLRRKDIEARGLDRAAQLLGRHDQPVRYGQITAADRTWVFTLFLTENGGALVACAGVRQAGE</sequence>
<gene>
    <name evidence="1" type="ORF">BIV23_02360</name>
</gene>
<reference evidence="1 2" key="1">
    <citation type="submission" date="2016-10" db="EMBL/GenBank/DDBJ databases">
        <title>Genome sequence of Streptomyces sp. MUSC 1.</title>
        <authorList>
            <person name="Lee L.-H."/>
            <person name="Ser H.-L."/>
            <person name="Law J.W.-F."/>
        </authorList>
    </citation>
    <scope>NUCLEOTIDE SEQUENCE [LARGE SCALE GENOMIC DNA]</scope>
    <source>
        <strain evidence="1 2">MUSC 1</strain>
    </source>
</reference>
<evidence type="ECO:0000313" key="2">
    <source>
        <dbReference type="Proteomes" id="UP000179642"/>
    </source>
</evidence>
<keyword evidence="2" id="KW-1185">Reference proteome</keyword>
<organism evidence="1 2">
    <name type="scientific">Streptomyces monashensis</name>
    <dbReference type="NCBI Taxonomy" id="1678012"/>
    <lineage>
        <taxon>Bacteria</taxon>
        <taxon>Bacillati</taxon>
        <taxon>Actinomycetota</taxon>
        <taxon>Actinomycetes</taxon>
        <taxon>Kitasatosporales</taxon>
        <taxon>Streptomycetaceae</taxon>
        <taxon>Streptomyces</taxon>
    </lineage>
</organism>
<dbReference type="RefSeq" id="WP_071379005.1">
    <property type="nucleotide sequence ID" value="NZ_MLYO01000009.1"/>
</dbReference>
<dbReference type="OrthoDB" id="4323858at2"/>
<name>A0A1S2QNV4_9ACTN</name>
<proteinExistence type="predicted"/>
<dbReference type="EMBL" id="MLYO01000009">
    <property type="protein sequence ID" value="OIK07829.1"/>
    <property type="molecule type" value="Genomic_DNA"/>
</dbReference>
<dbReference type="Proteomes" id="UP000179642">
    <property type="component" value="Unassembled WGS sequence"/>
</dbReference>
<dbReference type="AlphaFoldDB" id="A0A1S2QNV4"/>
<comment type="caution">
    <text evidence="1">The sequence shown here is derived from an EMBL/GenBank/DDBJ whole genome shotgun (WGS) entry which is preliminary data.</text>
</comment>
<accession>A0A1S2QNV4</accession>
<protein>
    <submittedName>
        <fullName evidence="1">Uncharacterized protein</fullName>
    </submittedName>
</protein>
<evidence type="ECO:0000313" key="1">
    <source>
        <dbReference type="EMBL" id="OIK07829.1"/>
    </source>
</evidence>